<dbReference type="GO" id="GO:0009249">
    <property type="term" value="P:protein lipoylation"/>
    <property type="evidence" value="ECO:0007669"/>
    <property type="project" value="InterPro"/>
</dbReference>
<dbReference type="InterPro" id="IPR004143">
    <property type="entry name" value="BPL_LPL_catalytic"/>
</dbReference>
<dbReference type="PANTHER" id="PTHR12561">
    <property type="entry name" value="LIPOATE-PROTEIN LIGASE"/>
    <property type="match status" value="1"/>
</dbReference>
<accession>A0A2T3N2C6</accession>
<name>A0A2T3N2C6_9GAMM</name>
<dbReference type="GO" id="GO:0005524">
    <property type="term" value="F:ATP binding"/>
    <property type="evidence" value="ECO:0007669"/>
    <property type="project" value="UniProtKB-KW"/>
</dbReference>
<proteinExistence type="predicted"/>
<dbReference type="Pfam" id="PF21948">
    <property type="entry name" value="LplA-B_cat"/>
    <property type="match status" value="1"/>
</dbReference>
<gene>
    <name evidence="9" type="ORF">C9I89_02990</name>
</gene>
<comment type="pathway">
    <text evidence="2">Protein modification; protein lipoylation via exogenous pathway; protein N(6)-(lipoyl)lysine from lipoate: step 1/2.</text>
</comment>
<dbReference type="RefSeq" id="WP_107281880.1">
    <property type="nucleotide sequence ID" value="NZ_PYMC01000002.1"/>
</dbReference>
<dbReference type="GO" id="GO:0005829">
    <property type="term" value="C:cytosol"/>
    <property type="evidence" value="ECO:0007669"/>
    <property type="project" value="TreeGrafter"/>
</dbReference>
<evidence type="ECO:0000256" key="5">
    <source>
        <dbReference type="ARBA" id="ARBA00022741"/>
    </source>
</evidence>
<dbReference type="Gene3D" id="3.30.390.50">
    <property type="entry name" value="CO dehydrogenase flavoprotein, C-terminal domain"/>
    <property type="match status" value="1"/>
</dbReference>
<evidence type="ECO:0000256" key="2">
    <source>
        <dbReference type="ARBA" id="ARBA00005124"/>
    </source>
</evidence>
<reference evidence="9 10" key="1">
    <citation type="submission" date="2018-03" db="EMBL/GenBank/DDBJ databases">
        <title>Whole genome sequencing of Histamine producing bacteria.</title>
        <authorList>
            <person name="Butler K."/>
        </authorList>
    </citation>
    <scope>NUCLEOTIDE SEQUENCE [LARGE SCALE GENOMIC DNA]</scope>
    <source>
        <strain evidence="9 10">DSM 16190</strain>
    </source>
</reference>
<evidence type="ECO:0000313" key="9">
    <source>
        <dbReference type="EMBL" id="PSW06516.1"/>
    </source>
</evidence>
<keyword evidence="4 9" id="KW-0436">Ligase</keyword>
<dbReference type="Proteomes" id="UP000240904">
    <property type="component" value="Unassembled WGS sequence"/>
</dbReference>
<dbReference type="EC" id="6.3.1.20" evidence="3"/>
<dbReference type="InterPro" id="IPR019491">
    <property type="entry name" value="Lipoate_protein_ligase_C"/>
</dbReference>
<dbReference type="GO" id="GO:0017118">
    <property type="term" value="F:lipoyltransferase activity"/>
    <property type="evidence" value="ECO:0007669"/>
    <property type="project" value="TreeGrafter"/>
</dbReference>
<dbReference type="InterPro" id="IPR045864">
    <property type="entry name" value="aa-tRNA-synth_II/BPL/LPL"/>
</dbReference>
<keyword evidence="5" id="KW-0547">Nucleotide-binding</keyword>
<comment type="pathway">
    <text evidence="1">Protein modification; protein lipoylation via exogenous pathway; protein N(6)-(lipoyl)lysine from lipoate: step 2/2.</text>
</comment>
<dbReference type="UniPathway" id="UPA00537">
    <property type="reaction ID" value="UER00594"/>
</dbReference>
<dbReference type="Gene3D" id="3.30.930.10">
    <property type="entry name" value="Bira Bifunctional Protein, Domain 2"/>
    <property type="match status" value="1"/>
</dbReference>
<evidence type="ECO:0000256" key="7">
    <source>
        <dbReference type="ARBA" id="ARBA00048037"/>
    </source>
</evidence>
<evidence type="ECO:0000313" key="10">
    <source>
        <dbReference type="Proteomes" id="UP000240904"/>
    </source>
</evidence>
<comment type="catalytic activity">
    <reaction evidence="7">
        <text>L-lysyl-[lipoyl-carrier protein] + (R)-lipoate + ATP = N(6)-[(R)-lipoyl]-L-lysyl-[lipoyl-carrier protein] + AMP + diphosphate + H(+)</text>
        <dbReference type="Rhea" id="RHEA:49288"/>
        <dbReference type="Rhea" id="RHEA-COMP:10500"/>
        <dbReference type="Rhea" id="RHEA-COMP:10502"/>
        <dbReference type="ChEBI" id="CHEBI:15378"/>
        <dbReference type="ChEBI" id="CHEBI:29969"/>
        <dbReference type="ChEBI" id="CHEBI:30616"/>
        <dbReference type="ChEBI" id="CHEBI:33019"/>
        <dbReference type="ChEBI" id="CHEBI:83088"/>
        <dbReference type="ChEBI" id="CHEBI:83099"/>
        <dbReference type="ChEBI" id="CHEBI:456215"/>
        <dbReference type="EC" id="6.3.1.20"/>
    </reaction>
</comment>
<keyword evidence="10" id="KW-1185">Reference proteome</keyword>
<comment type="caution">
    <text evidence="9">The sequence shown here is derived from an EMBL/GenBank/DDBJ whole genome shotgun (WGS) entry which is preliminary data.</text>
</comment>
<evidence type="ECO:0000256" key="1">
    <source>
        <dbReference type="ARBA" id="ARBA00005085"/>
    </source>
</evidence>
<feature type="domain" description="BPL/LPL catalytic" evidence="8">
    <location>
        <begin position="28"/>
        <end position="209"/>
    </location>
</feature>
<keyword evidence="6" id="KW-0067">ATP-binding</keyword>
<evidence type="ECO:0000256" key="4">
    <source>
        <dbReference type="ARBA" id="ARBA00022598"/>
    </source>
</evidence>
<dbReference type="GO" id="GO:0016979">
    <property type="term" value="F:lipoate-protein ligase activity"/>
    <property type="evidence" value="ECO:0007669"/>
    <property type="project" value="UniProtKB-EC"/>
</dbReference>
<dbReference type="PROSITE" id="PS51733">
    <property type="entry name" value="BPL_LPL_CATALYTIC"/>
    <property type="match status" value="1"/>
</dbReference>
<dbReference type="EMBL" id="PYMC01000002">
    <property type="protein sequence ID" value="PSW06516.1"/>
    <property type="molecule type" value="Genomic_DNA"/>
</dbReference>
<organism evidence="9 10">
    <name type="scientific">Photobacterium lipolyticum</name>
    <dbReference type="NCBI Taxonomy" id="266810"/>
    <lineage>
        <taxon>Bacteria</taxon>
        <taxon>Pseudomonadati</taxon>
        <taxon>Pseudomonadota</taxon>
        <taxon>Gammaproteobacteria</taxon>
        <taxon>Vibrionales</taxon>
        <taxon>Vibrionaceae</taxon>
        <taxon>Photobacterium</taxon>
    </lineage>
</organism>
<dbReference type="SUPFAM" id="SSF55681">
    <property type="entry name" value="Class II aaRS and biotin synthetases"/>
    <property type="match status" value="1"/>
</dbReference>
<dbReference type="PANTHER" id="PTHR12561:SF3">
    <property type="entry name" value="LIPOYLTRANSFERASE 1, MITOCHONDRIAL"/>
    <property type="match status" value="1"/>
</dbReference>
<evidence type="ECO:0000259" key="8">
    <source>
        <dbReference type="PROSITE" id="PS51733"/>
    </source>
</evidence>
<dbReference type="InterPro" id="IPR004562">
    <property type="entry name" value="LipoylTrfase_LipoateP_Ligase"/>
</dbReference>
<evidence type="ECO:0000256" key="6">
    <source>
        <dbReference type="ARBA" id="ARBA00022840"/>
    </source>
</evidence>
<dbReference type="SUPFAM" id="SSF82649">
    <property type="entry name" value="SufE/NifU"/>
    <property type="match status" value="1"/>
</dbReference>
<protein>
    <recommendedName>
        <fullName evidence="3">lipoate--protein ligase</fullName>
        <ecNumber evidence="3">6.3.1.20</ecNumber>
    </recommendedName>
</protein>
<dbReference type="Pfam" id="PF10437">
    <property type="entry name" value="Lip_prot_lig_C"/>
    <property type="match status" value="1"/>
</dbReference>
<evidence type="ECO:0000256" key="3">
    <source>
        <dbReference type="ARBA" id="ARBA00012367"/>
    </source>
</evidence>
<sequence>MELHSYSSQSTNPWFNQAVEDVLFNSLSPGQCVLLVWRNRSSVNIGKDQNPWLVCNTQNVHRKSLSIVRRLTYGGAIYQDPGHTNFSLMGNANDINTAVVKDILTILIDKLKINAECNENNEIVIGKKKISNTATSIVNGNFMQHCTIRVQAELSAVDEFMQRQGTNDNETSSVISKYGNLCESNPLIQHEAIERALASACSEHFTVMPQERRLNINPLPDLPGLGTKLHLISSWDWNYGQSPSFHRQLNGRFTWGTIKLELTVIKGTIAYIHCHCTNQLRVLFNTFCDRMIGYPYQAKSVMPVICNMMVDFGESQHELFEFASWLENEIT</sequence>
<dbReference type="AlphaFoldDB" id="A0A2T3N2C6"/>
<dbReference type="OrthoDB" id="9787898at2"/>